<dbReference type="Gene3D" id="3.30.70.100">
    <property type="match status" value="1"/>
</dbReference>
<comment type="caution">
    <text evidence="1">The sequence shown here is derived from an EMBL/GenBank/DDBJ whole genome shotgun (WGS) entry which is preliminary data.</text>
</comment>
<dbReference type="AlphaFoldDB" id="A0A7J6H0C3"/>
<accession>A0A7J6H0C3</accession>
<dbReference type="PANTHER" id="PTHR33355:SF11">
    <property type="entry name" value="WALL-ASSOCIATED RECEPTOR KINASE GALACTURONAN-BINDING DOMAIN-CONTAINING PROTEIN"/>
    <property type="match status" value="1"/>
</dbReference>
<proteinExistence type="predicted"/>
<dbReference type="PANTHER" id="PTHR33355">
    <property type="entry name" value="WALL-ASSOCIATED RECEPTOR KINASE CARBOXY-TERMINAL PROTEIN-RELATED"/>
    <property type="match status" value="1"/>
</dbReference>
<keyword evidence="2" id="KW-1185">Reference proteome</keyword>
<evidence type="ECO:0000313" key="1">
    <source>
        <dbReference type="EMBL" id="KAF4388672.1"/>
    </source>
</evidence>
<sequence>MGEFKHLVIVKFKNDVKVDEVVKGMETLVSEVDFVKSFECFSYLTSYAIKDSLTISTCGKIPIQEPFLPIQSSNLSSPFNHMLLCQSQKLYYRTSVGLYPISSINYTSKLVTISDNTCSSSSSSYSSHHTYVSISAGFPKPSKPNSLLLLNCSNSKSTNNSVCLSLLQTCGVHENVVDKKRCFDSLFINDFEKLDMGFHPRDLNCSHYTRLYYDDDEFDNPKLGIRVSFDVPDHVPNICNECEKTNGNCGVGLRCMCHPKECKDKVISKGESIYDVGKNVLVILVSFLVIMFSV</sequence>
<evidence type="ECO:0000313" key="2">
    <source>
        <dbReference type="Proteomes" id="UP000583929"/>
    </source>
</evidence>
<dbReference type="EMBL" id="JAATIQ010000072">
    <property type="protein sequence ID" value="KAF4388672.1"/>
    <property type="molecule type" value="Genomic_DNA"/>
</dbReference>
<reference evidence="1 2" key="1">
    <citation type="journal article" date="2020" name="bioRxiv">
        <title>Sequence and annotation of 42 cannabis genomes reveals extensive copy number variation in cannabinoid synthesis and pathogen resistance genes.</title>
        <authorList>
            <person name="Mckernan K.J."/>
            <person name="Helbert Y."/>
            <person name="Kane L.T."/>
            <person name="Ebling H."/>
            <person name="Zhang L."/>
            <person name="Liu B."/>
            <person name="Eaton Z."/>
            <person name="Mclaughlin S."/>
            <person name="Kingan S."/>
            <person name="Baybayan P."/>
            <person name="Concepcion G."/>
            <person name="Jordan M."/>
            <person name="Riva A."/>
            <person name="Barbazuk W."/>
            <person name="Harkins T."/>
        </authorList>
    </citation>
    <scope>NUCLEOTIDE SEQUENCE [LARGE SCALE GENOMIC DNA]</scope>
    <source>
        <strain evidence="2">cv. Jamaican Lion 4</strain>
        <tissue evidence="1">Leaf</tissue>
    </source>
</reference>
<gene>
    <name evidence="1" type="ORF">G4B88_018949</name>
</gene>
<protein>
    <submittedName>
        <fullName evidence="1">Uncharacterized protein</fullName>
    </submittedName>
</protein>
<dbReference type="Proteomes" id="UP000583929">
    <property type="component" value="Unassembled WGS sequence"/>
</dbReference>
<name>A0A7J6H0C3_CANSA</name>
<organism evidence="1 2">
    <name type="scientific">Cannabis sativa</name>
    <name type="common">Hemp</name>
    <name type="synonym">Marijuana</name>
    <dbReference type="NCBI Taxonomy" id="3483"/>
    <lineage>
        <taxon>Eukaryota</taxon>
        <taxon>Viridiplantae</taxon>
        <taxon>Streptophyta</taxon>
        <taxon>Embryophyta</taxon>
        <taxon>Tracheophyta</taxon>
        <taxon>Spermatophyta</taxon>
        <taxon>Magnoliopsida</taxon>
        <taxon>eudicotyledons</taxon>
        <taxon>Gunneridae</taxon>
        <taxon>Pentapetalae</taxon>
        <taxon>rosids</taxon>
        <taxon>fabids</taxon>
        <taxon>Rosales</taxon>
        <taxon>Cannabaceae</taxon>
        <taxon>Cannabis</taxon>
    </lineage>
</organism>